<feature type="compositionally biased region" description="Polar residues" evidence="1">
    <location>
        <begin position="79"/>
        <end position="91"/>
    </location>
</feature>
<reference evidence="2 3" key="1">
    <citation type="journal article" date="2015" name="Plant Cell">
        <title>Oil accumulation by the oleaginous diatom Fistulifera solaris as revealed by the genome and transcriptome.</title>
        <authorList>
            <person name="Tanaka T."/>
            <person name="Maeda Y."/>
            <person name="Veluchamy A."/>
            <person name="Tanaka M."/>
            <person name="Abida H."/>
            <person name="Marechal E."/>
            <person name="Bowler C."/>
            <person name="Muto M."/>
            <person name="Sunaga Y."/>
            <person name="Tanaka M."/>
            <person name="Yoshino T."/>
            <person name="Taniguchi T."/>
            <person name="Fukuda Y."/>
            <person name="Nemoto M."/>
            <person name="Matsumoto M."/>
            <person name="Wong P.S."/>
            <person name="Aburatani S."/>
            <person name="Fujibuchi W."/>
        </authorList>
    </citation>
    <scope>NUCLEOTIDE SEQUENCE [LARGE SCALE GENOMIC DNA]</scope>
    <source>
        <strain evidence="2 3">JPCC DA0580</strain>
    </source>
</reference>
<sequence length="155" mass="17509">MTEAFVGRSVAVNAQQPQRSFSTKKKRFRGGKQPKIPQQQQQQPSHNDDPITPHISDPRNKDTTNDQRLTTKATKRGNGRNTESFDPSSTLVRPALRIKVGSAAVKQFTPPLRHDDVVIVPELFGPEENWDLYHQLLKEMKDQTSSPAVDKENKP</sequence>
<gene>
    <name evidence="2" type="ORF">FisN_16Hu041</name>
</gene>
<feature type="region of interest" description="Disordered" evidence="1">
    <location>
        <begin position="1"/>
        <end position="93"/>
    </location>
</feature>
<evidence type="ECO:0000256" key="1">
    <source>
        <dbReference type="SAM" id="MobiDB-lite"/>
    </source>
</evidence>
<comment type="caution">
    <text evidence="2">The sequence shown here is derived from an EMBL/GenBank/DDBJ whole genome shotgun (WGS) entry which is preliminary data.</text>
</comment>
<proteinExistence type="predicted"/>
<dbReference type="AlphaFoldDB" id="A0A1Z5K7Q6"/>
<feature type="compositionally biased region" description="Basic residues" evidence="1">
    <location>
        <begin position="22"/>
        <end position="32"/>
    </location>
</feature>
<dbReference type="PANTHER" id="PTHR42256:SF1">
    <property type="entry name" value="FE2OG DIOXYGENASE DOMAIN-CONTAINING PROTEIN"/>
    <property type="match status" value="1"/>
</dbReference>
<evidence type="ECO:0000313" key="2">
    <source>
        <dbReference type="EMBL" id="GAX21968.1"/>
    </source>
</evidence>
<feature type="compositionally biased region" description="Polar residues" evidence="1">
    <location>
        <begin position="12"/>
        <end position="21"/>
    </location>
</feature>
<dbReference type="InParanoid" id="A0A1Z5K7Q6"/>
<dbReference type="PANTHER" id="PTHR42256">
    <property type="entry name" value="OXOGLUTARATE/IRON-DEPENDENT DIOXYGENASE"/>
    <property type="match status" value="1"/>
</dbReference>
<dbReference type="OrthoDB" id="445341at2759"/>
<protein>
    <submittedName>
        <fullName evidence="2">Uncharacterized protein</fullName>
    </submittedName>
</protein>
<evidence type="ECO:0000313" key="3">
    <source>
        <dbReference type="Proteomes" id="UP000198406"/>
    </source>
</evidence>
<organism evidence="2 3">
    <name type="scientific">Fistulifera solaris</name>
    <name type="common">Oleaginous diatom</name>
    <dbReference type="NCBI Taxonomy" id="1519565"/>
    <lineage>
        <taxon>Eukaryota</taxon>
        <taxon>Sar</taxon>
        <taxon>Stramenopiles</taxon>
        <taxon>Ochrophyta</taxon>
        <taxon>Bacillariophyta</taxon>
        <taxon>Bacillariophyceae</taxon>
        <taxon>Bacillariophycidae</taxon>
        <taxon>Naviculales</taxon>
        <taxon>Naviculaceae</taxon>
        <taxon>Fistulifera</taxon>
    </lineage>
</organism>
<keyword evidence="3" id="KW-1185">Reference proteome</keyword>
<dbReference type="Proteomes" id="UP000198406">
    <property type="component" value="Unassembled WGS sequence"/>
</dbReference>
<accession>A0A1Z5K7Q6</accession>
<dbReference type="EMBL" id="BDSP01000175">
    <property type="protein sequence ID" value="GAX21968.1"/>
    <property type="molecule type" value="Genomic_DNA"/>
</dbReference>
<name>A0A1Z5K7Q6_FISSO</name>
<feature type="compositionally biased region" description="Low complexity" evidence="1">
    <location>
        <begin position="33"/>
        <end position="44"/>
    </location>
</feature>
<feature type="compositionally biased region" description="Basic and acidic residues" evidence="1">
    <location>
        <begin position="46"/>
        <end position="65"/>
    </location>
</feature>